<dbReference type="PROSITE" id="PS50928">
    <property type="entry name" value="ABC_TM1"/>
    <property type="match status" value="1"/>
</dbReference>
<evidence type="ECO:0000256" key="3">
    <source>
        <dbReference type="ARBA" id="ARBA00022448"/>
    </source>
</evidence>
<protein>
    <submittedName>
        <fullName evidence="11">Amino acid ABC transporter permease</fullName>
    </submittedName>
</protein>
<evidence type="ECO:0000256" key="5">
    <source>
        <dbReference type="ARBA" id="ARBA00022692"/>
    </source>
</evidence>
<reference evidence="11" key="1">
    <citation type="submission" date="2014-04" db="EMBL/GenBank/DDBJ databases">
        <authorList>
            <person name="Ho Y.-N."/>
            <person name="Huang C.-C."/>
        </authorList>
    </citation>
    <scope>NUCLEOTIDE SEQUENCE</scope>
    <source>
        <strain evidence="11">869T2</strain>
    </source>
</reference>
<dbReference type="NCBIfam" id="TIGR01726">
    <property type="entry name" value="HEQRo_perm_3TM"/>
    <property type="match status" value="1"/>
</dbReference>
<evidence type="ECO:0000256" key="6">
    <source>
        <dbReference type="ARBA" id="ARBA00022970"/>
    </source>
</evidence>
<evidence type="ECO:0000256" key="2">
    <source>
        <dbReference type="ARBA" id="ARBA00010072"/>
    </source>
</evidence>
<dbReference type="CDD" id="cd06261">
    <property type="entry name" value="TM_PBP2"/>
    <property type="match status" value="1"/>
</dbReference>
<dbReference type="GO" id="GO:0022857">
    <property type="term" value="F:transmembrane transporter activity"/>
    <property type="evidence" value="ECO:0007669"/>
    <property type="project" value="InterPro"/>
</dbReference>
<comment type="similarity">
    <text evidence="2">Belongs to the binding-protein-dependent transport system permease family. HisMQ subfamily.</text>
</comment>
<dbReference type="InterPro" id="IPR043429">
    <property type="entry name" value="ArtM/GltK/GlnP/TcyL/YhdX-like"/>
</dbReference>
<evidence type="ECO:0000256" key="8">
    <source>
        <dbReference type="ARBA" id="ARBA00023136"/>
    </source>
</evidence>
<name>A0A8A8DFL2_9BURK</name>
<keyword evidence="8 9" id="KW-0472">Membrane</keyword>
<reference evidence="11" key="2">
    <citation type="submission" date="2021-03" db="EMBL/GenBank/DDBJ databases">
        <title>Complete genome sequence of Burkholderia seminalis 869T2.</title>
        <authorList>
            <person name="Hung S.-H."/>
            <person name="Huang C.-T."/>
            <person name="Huang C.-C."/>
            <person name="Kuo C.-H."/>
        </authorList>
    </citation>
    <scope>NUCLEOTIDE SEQUENCE</scope>
    <source>
        <strain evidence="11">869T2</strain>
    </source>
</reference>
<feature type="domain" description="ABC transmembrane type-1" evidence="10">
    <location>
        <begin position="18"/>
        <end position="206"/>
    </location>
</feature>
<proteinExistence type="inferred from homology"/>
<dbReference type="InterPro" id="IPR000515">
    <property type="entry name" value="MetI-like"/>
</dbReference>
<dbReference type="RefSeq" id="WP_034191056.1">
    <property type="nucleotide sequence ID" value="NZ_CP072522.1"/>
</dbReference>
<evidence type="ECO:0000256" key="4">
    <source>
        <dbReference type="ARBA" id="ARBA00022475"/>
    </source>
</evidence>
<dbReference type="GO" id="GO:0043190">
    <property type="term" value="C:ATP-binding cassette (ABC) transporter complex"/>
    <property type="evidence" value="ECO:0007669"/>
    <property type="project" value="InterPro"/>
</dbReference>
<evidence type="ECO:0000313" key="12">
    <source>
        <dbReference type="Proteomes" id="UP000027834"/>
    </source>
</evidence>
<dbReference type="SUPFAM" id="SSF161098">
    <property type="entry name" value="MetI-like"/>
    <property type="match status" value="1"/>
</dbReference>
<evidence type="ECO:0000259" key="10">
    <source>
        <dbReference type="PROSITE" id="PS50928"/>
    </source>
</evidence>
<evidence type="ECO:0000256" key="7">
    <source>
        <dbReference type="ARBA" id="ARBA00022989"/>
    </source>
</evidence>
<evidence type="ECO:0000256" key="9">
    <source>
        <dbReference type="RuleBase" id="RU363032"/>
    </source>
</evidence>
<feature type="transmembrane region" description="Helical" evidence="9">
    <location>
        <begin position="188"/>
        <end position="209"/>
    </location>
</feature>
<evidence type="ECO:0000313" key="11">
    <source>
        <dbReference type="EMBL" id="QTO23402.1"/>
    </source>
</evidence>
<feature type="transmembrane region" description="Helical" evidence="9">
    <location>
        <begin position="83"/>
        <end position="102"/>
    </location>
</feature>
<organism evidence="11 12">
    <name type="scientific">Burkholderia seminalis</name>
    <dbReference type="NCBI Taxonomy" id="488731"/>
    <lineage>
        <taxon>Bacteria</taxon>
        <taxon>Pseudomonadati</taxon>
        <taxon>Pseudomonadota</taxon>
        <taxon>Betaproteobacteria</taxon>
        <taxon>Burkholderiales</taxon>
        <taxon>Burkholderiaceae</taxon>
        <taxon>Burkholderia</taxon>
        <taxon>Burkholderia cepacia complex</taxon>
    </lineage>
</organism>
<dbReference type="InterPro" id="IPR010065">
    <property type="entry name" value="AA_ABC_transptr_permease_3TM"/>
</dbReference>
<keyword evidence="3 9" id="KW-0813">Transport</keyword>
<feature type="transmembrane region" description="Helical" evidence="9">
    <location>
        <begin position="16"/>
        <end position="42"/>
    </location>
</feature>
<keyword evidence="5 9" id="KW-0812">Transmembrane</keyword>
<gene>
    <name evidence="11" type="ORF">DT99_035740</name>
</gene>
<dbReference type="InterPro" id="IPR035906">
    <property type="entry name" value="MetI-like_sf"/>
</dbReference>
<keyword evidence="12" id="KW-1185">Reference proteome</keyword>
<feature type="transmembrane region" description="Helical" evidence="9">
    <location>
        <begin position="54"/>
        <end position="77"/>
    </location>
</feature>
<dbReference type="EMBL" id="CP072522">
    <property type="protein sequence ID" value="QTO23402.1"/>
    <property type="molecule type" value="Genomic_DNA"/>
</dbReference>
<dbReference type="GO" id="GO:0006865">
    <property type="term" value="P:amino acid transport"/>
    <property type="evidence" value="ECO:0007669"/>
    <property type="project" value="UniProtKB-KW"/>
</dbReference>
<dbReference type="Pfam" id="PF00528">
    <property type="entry name" value="BPD_transp_1"/>
    <property type="match status" value="1"/>
</dbReference>
<dbReference type="Gene3D" id="1.10.3720.10">
    <property type="entry name" value="MetI-like"/>
    <property type="match status" value="1"/>
</dbReference>
<comment type="subcellular location">
    <subcellularLocation>
        <location evidence="1">Cell inner membrane</location>
        <topology evidence="1">Multi-pass membrane protein</topology>
    </subcellularLocation>
    <subcellularLocation>
        <location evidence="9">Cell membrane</location>
        <topology evidence="9">Multi-pass membrane protein</topology>
    </subcellularLocation>
</comment>
<sequence length="218" mass="24018">MDLESLFIRALPLLKVAILTTLELGVCAFVLGSIVGLVIALMRLSRYQVLRTVAFAYVSVFRGTPLLLQMLLIYFGLPYYGIVMGPFMAATLALTLFAAGYLSEDFRAGLLSVEKGQWEAGLSLGMGYAKILRRLVLPQGLRISIPPVSSRLIGLMKDTSLASTVTVVELTRVANQVGAATFRYMDMFLIVGVLYWVISQTLTFAQTLLESRMVRRHG</sequence>
<dbReference type="AlphaFoldDB" id="A0A8A8DFL2"/>
<evidence type="ECO:0000256" key="1">
    <source>
        <dbReference type="ARBA" id="ARBA00004429"/>
    </source>
</evidence>
<dbReference type="Proteomes" id="UP000027834">
    <property type="component" value="Chromosome 3"/>
</dbReference>
<accession>A0A8A8DFL2</accession>
<keyword evidence="4" id="KW-1003">Cell membrane</keyword>
<dbReference type="PANTHER" id="PTHR30614">
    <property type="entry name" value="MEMBRANE COMPONENT OF AMINO ACID ABC TRANSPORTER"/>
    <property type="match status" value="1"/>
</dbReference>
<dbReference type="PANTHER" id="PTHR30614:SF0">
    <property type="entry name" value="L-CYSTINE TRANSPORT SYSTEM PERMEASE PROTEIN TCYL"/>
    <property type="match status" value="1"/>
</dbReference>
<keyword evidence="7 9" id="KW-1133">Transmembrane helix</keyword>
<keyword evidence="6" id="KW-0029">Amino-acid transport</keyword>